<reference evidence="2" key="1">
    <citation type="submission" date="2023-06" db="EMBL/GenBank/DDBJ databases">
        <title>Genome-scale phylogeny and comparative genomics of the fungal order Sordariales.</title>
        <authorList>
            <consortium name="Lawrence Berkeley National Laboratory"/>
            <person name="Hensen N."/>
            <person name="Bonometti L."/>
            <person name="Westerberg I."/>
            <person name="Brannstrom I.O."/>
            <person name="Guillou S."/>
            <person name="Cros-Aarteil S."/>
            <person name="Calhoun S."/>
            <person name="Haridas S."/>
            <person name="Kuo A."/>
            <person name="Mondo S."/>
            <person name="Pangilinan J."/>
            <person name="Riley R."/>
            <person name="LaButti K."/>
            <person name="Andreopoulos B."/>
            <person name="Lipzen A."/>
            <person name="Chen C."/>
            <person name="Yanf M."/>
            <person name="Daum C."/>
            <person name="Ng V."/>
            <person name="Clum A."/>
            <person name="Steindorff A."/>
            <person name="Ohm R."/>
            <person name="Martin F."/>
            <person name="Silar P."/>
            <person name="Natvig D."/>
            <person name="Lalanne C."/>
            <person name="Gautier V."/>
            <person name="Ament-velasquez S.L."/>
            <person name="Kruys A."/>
            <person name="Hutchinson M.I."/>
            <person name="Powell A.J."/>
            <person name="Barry K."/>
            <person name="Miller A.N."/>
            <person name="Grigoriev I.V."/>
            <person name="Debuchy R."/>
            <person name="Gladieux P."/>
            <person name="Thoren M.H."/>
            <person name="Johannesson H."/>
        </authorList>
    </citation>
    <scope>NUCLEOTIDE SEQUENCE</scope>
    <source>
        <strain evidence="2">SMH2392-1A</strain>
    </source>
</reference>
<protein>
    <submittedName>
        <fullName evidence="2">Uncharacterized protein</fullName>
    </submittedName>
</protein>
<evidence type="ECO:0000256" key="1">
    <source>
        <dbReference type="SAM" id="MobiDB-lite"/>
    </source>
</evidence>
<evidence type="ECO:0000313" key="2">
    <source>
        <dbReference type="EMBL" id="KAK0721767.1"/>
    </source>
</evidence>
<dbReference type="Proteomes" id="UP001172101">
    <property type="component" value="Unassembled WGS sequence"/>
</dbReference>
<comment type="caution">
    <text evidence="2">The sequence shown here is derived from an EMBL/GenBank/DDBJ whole genome shotgun (WGS) entry which is preliminary data.</text>
</comment>
<name>A0AA40ATR9_9PEZI</name>
<dbReference type="AlphaFoldDB" id="A0AA40ATR9"/>
<gene>
    <name evidence="2" type="ORF">B0T26DRAFT_700250</name>
</gene>
<keyword evidence="3" id="KW-1185">Reference proteome</keyword>
<evidence type="ECO:0000313" key="3">
    <source>
        <dbReference type="Proteomes" id="UP001172101"/>
    </source>
</evidence>
<dbReference type="EMBL" id="JAUIRO010000003">
    <property type="protein sequence ID" value="KAK0721767.1"/>
    <property type="molecule type" value="Genomic_DNA"/>
</dbReference>
<dbReference type="RefSeq" id="XP_060297691.1">
    <property type="nucleotide sequence ID" value="XM_060441528.1"/>
</dbReference>
<sequence>MTGSSIRPVTLLEWEKREAYGHEDMVHTRGHTAQPNMATFNNTISPTSSILPQVSVLEFFLPGSTSIITTMHYLNTVQGSEDFEDIVWKLHRNSFEKSATKSLNIPSSKSRRRGPRSDAESPEALTSQAVSEMPDPHQLAASNMDSVPRVHGLATEGARKRKAPDDPPAGKHALSSGVRQTPALSRASYLSRPTLNCAFPTYSRGAPQYPGAVISALPGLEGTGDNGRLDAEYGALRTHVMDLKPHTTYLNYYRFSLMD</sequence>
<organism evidence="2 3">
    <name type="scientific">Lasiosphaeria miniovina</name>
    <dbReference type="NCBI Taxonomy" id="1954250"/>
    <lineage>
        <taxon>Eukaryota</taxon>
        <taxon>Fungi</taxon>
        <taxon>Dikarya</taxon>
        <taxon>Ascomycota</taxon>
        <taxon>Pezizomycotina</taxon>
        <taxon>Sordariomycetes</taxon>
        <taxon>Sordariomycetidae</taxon>
        <taxon>Sordariales</taxon>
        <taxon>Lasiosphaeriaceae</taxon>
        <taxon>Lasiosphaeria</taxon>
    </lineage>
</organism>
<feature type="region of interest" description="Disordered" evidence="1">
    <location>
        <begin position="101"/>
        <end position="185"/>
    </location>
</feature>
<proteinExistence type="predicted"/>
<accession>A0AA40ATR9</accession>
<dbReference type="GeneID" id="85324798"/>